<dbReference type="InterPro" id="IPR056168">
    <property type="entry name" value="TPR_IF140/IFT172/WDR19"/>
</dbReference>
<evidence type="ECO:0000256" key="1">
    <source>
        <dbReference type="ARBA" id="ARBA00004138"/>
    </source>
</evidence>
<keyword evidence="5" id="KW-0966">Cell projection</keyword>
<dbReference type="Pfam" id="PF24762">
    <property type="entry name" value="TPR_IF140-IFT172"/>
    <property type="match status" value="1"/>
</dbReference>
<dbReference type="InterPro" id="IPR015943">
    <property type="entry name" value="WD40/YVTN_repeat-like_dom_sf"/>
</dbReference>
<evidence type="ECO:0000256" key="2">
    <source>
        <dbReference type="ARBA" id="ARBA00022574"/>
    </source>
</evidence>
<dbReference type="GO" id="GO:0035721">
    <property type="term" value="P:intraciliary retrograde transport"/>
    <property type="evidence" value="ECO:0007669"/>
    <property type="project" value="TreeGrafter"/>
</dbReference>
<dbReference type="InterPro" id="IPR056155">
    <property type="entry name" value="Beta-prop_IFT140_2nd"/>
</dbReference>
<organism evidence="11 12">
    <name type="scientific">Globodera rostochiensis</name>
    <name type="common">Golden nematode worm</name>
    <name type="synonym">Heterodera rostochiensis</name>
    <dbReference type="NCBI Taxonomy" id="31243"/>
    <lineage>
        <taxon>Eukaryota</taxon>
        <taxon>Metazoa</taxon>
        <taxon>Ecdysozoa</taxon>
        <taxon>Nematoda</taxon>
        <taxon>Chromadorea</taxon>
        <taxon>Rhabditida</taxon>
        <taxon>Tylenchina</taxon>
        <taxon>Tylenchomorpha</taxon>
        <taxon>Tylenchoidea</taxon>
        <taxon>Heteroderidae</taxon>
        <taxon>Heteroderinae</taxon>
        <taxon>Globodera</taxon>
    </lineage>
</organism>
<dbReference type="WBParaSite" id="Gr19_v10_g13233.t1">
    <property type="protein sequence ID" value="Gr19_v10_g13233.t1"/>
    <property type="gene ID" value="Gr19_v10_g13233"/>
</dbReference>
<feature type="region of interest" description="Disordered" evidence="6">
    <location>
        <begin position="721"/>
        <end position="740"/>
    </location>
</feature>
<dbReference type="Proteomes" id="UP000887572">
    <property type="component" value="Unplaced"/>
</dbReference>
<evidence type="ECO:0000256" key="3">
    <source>
        <dbReference type="ARBA" id="ARBA00022737"/>
    </source>
</evidence>
<reference evidence="12" key="1">
    <citation type="submission" date="2022-11" db="UniProtKB">
        <authorList>
            <consortium name="WormBaseParasite"/>
        </authorList>
    </citation>
    <scope>IDENTIFICATION</scope>
</reference>
<dbReference type="InterPro" id="IPR056156">
    <property type="entry name" value="TPR_IF140_C"/>
</dbReference>
<dbReference type="GO" id="GO:0036064">
    <property type="term" value="C:ciliary basal body"/>
    <property type="evidence" value="ECO:0007669"/>
    <property type="project" value="TreeGrafter"/>
</dbReference>
<evidence type="ECO:0000313" key="12">
    <source>
        <dbReference type="WBParaSite" id="Gr19_v10_g13233.t1"/>
    </source>
</evidence>
<keyword evidence="3" id="KW-0677">Repeat</keyword>
<evidence type="ECO:0000259" key="8">
    <source>
        <dbReference type="Pfam" id="PF23385"/>
    </source>
</evidence>
<name>A0A914H1B1_GLORO</name>
<accession>A0A914H1B1</accession>
<dbReference type="Gene3D" id="2.130.10.10">
    <property type="entry name" value="YVTN repeat-like/Quinoprotein amine dehydrogenase"/>
    <property type="match status" value="1"/>
</dbReference>
<feature type="domain" description="IFT140 second beta-propeller" evidence="8">
    <location>
        <begin position="502"/>
        <end position="833"/>
    </location>
</feature>
<dbReference type="FunFam" id="1.25.40.470:FF:000028">
    <property type="entry name" value="Intraflagellar transport protein 140-like protein"/>
    <property type="match status" value="1"/>
</dbReference>
<dbReference type="GO" id="GO:0005930">
    <property type="term" value="C:axoneme"/>
    <property type="evidence" value="ECO:0007669"/>
    <property type="project" value="TreeGrafter"/>
</dbReference>
<dbReference type="Pfam" id="PF23385">
    <property type="entry name" value="Beta-prop_IFT140_2nd"/>
    <property type="match status" value="1"/>
</dbReference>
<dbReference type="SUPFAM" id="SSF48452">
    <property type="entry name" value="TPR-like"/>
    <property type="match status" value="1"/>
</dbReference>
<dbReference type="InterPro" id="IPR036322">
    <property type="entry name" value="WD40_repeat_dom_sf"/>
</dbReference>
<dbReference type="Pfam" id="PF23383">
    <property type="entry name" value="Beta-prop_IFT140_1st"/>
    <property type="match status" value="1"/>
</dbReference>
<evidence type="ECO:0000313" key="11">
    <source>
        <dbReference type="Proteomes" id="UP000887572"/>
    </source>
</evidence>
<evidence type="ECO:0000259" key="9">
    <source>
        <dbReference type="Pfam" id="PF24760"/>
    </source>
</evidence>
<dbReference type="InterPro" id="IPR056154">
    <property type="entry name" value="Beta-prop_IFT140_1st"/>
</dbReference>
<feature type="region of interest" description="Disordered" evidence="6">
    <location>
        <begin position="1559"/>
        <end position="1581"/>
    </location>
</feature>
<comment type="subcellular location">
    <subcellularLocation>
        <location evidence="1">Cell projection</location>
        <location evidence="1">Cilium</location>
    </subcellularLocation>
</comment>
<evidence type="ECO:0000256" key="4">
    <source>
        <dbReference type="ARBA" id="ARBA00023069"/>
    </source>
</evidence>
<protein>
    <submittedName>
        <fullName evidence="12">Intraflagellar transport protein 140</fullName>
    </submittedName>
</protein>
<evidence type="ECO:0000259" key="10">
    <source>
        <dbReference type="Pfam" id="PF24762"/>
    </source>
</evidence>
<keyword evidence="11" id="KW-1185">Reference proteome</keyword>
<evidence type="ECO:0000256" key="5">
    <source>
        <dbReference type="ARBA" id="ARBA00023273"/>
    </source>
</evidence>
<dbReference type="Pfam" id="PF24760">
    <property type="entry name" value="TPR_IF140_C"/>
    <property type="match status" value="1"/>
</dbReference>
<proteinExistence type="predicted"/>
<feature type="domain" description="IFT140 first beta-propeller" evidence="7">
    <location>
        <begin position="71"/>
        <end position="490"/>
    </location>
</feature>
<feature type="domain" description="IF140 C-terminal TPR" evidence="9">
    <location>
        <begin position="1379"/>
        <end position="1505"/>
    </location>
</feature>
<dbReference type="PANTHER" id="PTHR15722">
    <property type="entry name" value="IFT140/172-RELATED"/>
    <property type="match status" value="1"/>
</dbReference>
<dbReference type="SUPFAM" id="SSF50978">
    <property type="entry name" value="WD40 repeat-like"/>
    <property type="match status" value="1"/>
</dbReference>
<evidence type="ECO:0000259" key="7">
    <source>
        <dbReference type="Pfam" id="PF23383"/>
    </source>
</evidence>
<keyword evidence="4" id="KW-0969">Cilium</keyword>
<dbReference type="InterPro" id="IPR011990">
    <property type="entry name" value="TPR-like_helical_dom_sf"/>
</dbReference>
<dbReference type="GO" id="GO:0030991">
    <property type="term" value="C:intraciliary transport particle A"/>
    <property type="evidence" value="ECO:0007669"/>
    <property type="project" value="TreeGrafter"/>
</dbReference>
<dbReference type="SUPFAM" id="SSF82171">
    <property type="entry name" value="DPP6 N-terminal domain-like"/>
    <property type="match status" value="1"/>
</dbReference>
<feature type="domain" description="IF140/IFT172/WDR19 TPR" evidence="10">
    <location>
        <begin position="885"/>
        <end position="1371"/>
    </location>
</feature>
<sequence length="1581" mass="178842">MANFLGQNGVLLTAVWPTSTPFHDMKPFTSFNIQYAPRQCSRIPRFGCSGRQKFQHQYAPGVHVLLAVGHLRLDWHPTRDLLGVCSVMLADGDGGFVTFFTKKGGKPFFTSKIRQGNAPTCFCWHPFEPLLAVGWETGHLNVVDPTKKTEIEALDARLSEICCLLWNGDGSLLMAADTKGSICSFKCQSSEVKLEHFGSARTKEERPRAICCKQMAKHLLKRSNAPREVEKRFGGLGGEQDRDQKEETLSELLSKHKKLKELDIGATFEDEQLKAKMALSETVSVFLIGTDQGGVYLFEPHSNQLSRIFQADSGIKQLVDMPGRVHVLATTESMMFYQLAIEGKLANDKIKVKLGATSKHFQMLRVDAHTVAFCYGDREIRVWDLETEDSAILRLSAEKGFEHSDEQMLMLSYSSKKDSICGVTSKGRLATWRRIRDSFANARNDGPIPVDQQWKLASAIVLNIPNVIGMAWSHTSTAFALNSGDSVQIFFSQGIDFYVDSEFAVIQVSAQLLNLVKITDPVETQELQLHSNIRGFYVTGNHLLLWDDAKVQLDQLHCPSGSPLQISHIAAFDVQNVQQAAYHNQHVFSIIADQLFVHTLQGTVKRAIAFREIEGRPEMISVKGNWLCVATSLGYLRIYDLTESVMKLTFHSSNLHNAMPTFGKWALIKLNTAGNRVSFTIQQADDERPYERLFVWEAENDSVGYFCFHDGITDQQQYETDAVGGGHADGGTAAGQRPKTAAIRKIESEKSRFRMPSHLPGNHFWDQHDPRLLVCEAIPVSGAVYADSSTSGSLWLTMFVTAEHGIQMHDLHKKPQKADSLLFVSVPHLYFLRNIEVEEEDDPQTELRISRLILRRTMREFVGIDPQDEKAVRAMLDFAFFLCVGQMDNAFKAIKFIRTESVWEHMARMCVKTRRIDVARVCLGHMGHARTARAIRRTVVRGDTTELQIARLAVELGMTEEAVGLFQKADRWDEVNRLFQAQGKWPEAIEVAEKHDRIHLRHTHYNYAKYLESVGAIEKAIENYEKANTHHFEVPRMLCDEPKVLEFYIRKKSEREMYKWWAHFLESQGDMATAKIYYQSADDFLSVVRIECHNGQVQEAAKIVDQSDSRAAAFHLALHLEAMGDSNGAVHYFGTAGAFSNAIRLAKEQNMVDRLVNLALMAGGAELVEAADFYKDLPGHADKVVMLYHKAGLIGRALDFAFRTGQFGALDLIAQDLNENSDPSVLIRAAEFFSANQQESQAVRLLVHAKKYSEAVKLCSDKNVQITDELDTFLTPNKMESLSSVERCNLLEQIARCSLQQGNYHFAAKKFTQAGNKLEAMRALLKSGDSQRVILFAQTARIGDIYRMAGNYLQSLNWKEDARLMRQIEAFYVKAGAMDLLSNFYESCAQVEIDEFHDYEKAAAAYGEALKCLTKKLDEEDGKDKRYLLERREKLRQTLDLIAHFNEIKGLYETDPGESIRQLDELVEKTGINEHIRLGDIYALMVAHNFKRENYRKAWQLIEHCEQRLKPRVDMRRFLQRKILDRICDELGILRMTTGEGDVVGEAEDEGAVEYSHALRRRMRDDEGAPRGREWTDGGGG</sequence>
<feature type="compositionally biased region" description="Gly residues" evidence="6">
    <location>
        <begin position="723"/>
        <end position="733"/>
    </location>
</feature>
<dbReference type="PANTHER" id="PTHR15722:SF7">
    <property type="entry name" value="INTRAFLAGELLAR TRANSPORT PROTEIN 140 HOMOLOG"/>
    <property type="match status" value="1"/>
</dbReference>
<keyword evidence="2" id="KW-0853">WD repeat</keyword>
<evidence type="ECO:0000256" key="6">
    <source>
        <dbReference type="SAM" id="MobiDB-lite"/>
    </source>
</evidence>
<feature type="compositionally biased region" description="Basic and acidic residues" evidence="6">
    <location>
        <begin position="1563"/>
        <end position="1581"/>
    </location>
</feature>
<dbReference type="Gene3D" id="1.25.40.470">
    <property type="match status" value="2"/>
</dbReference>